<dbReference type="PANTHER" id="PTHR38762">
    <property type="entry name" value="CRYPTIC OUTER MEMBRANE PORIN BGLH-RELATED"/>
    <property type="match status" value="1"/>
</dbReference>
<evidence type="ECO:0000256" key="8">
    <source>
        <dbReference type="ARBA" id="ARBA00023136"/>
    </source>
</evidence>
<accession>A0ABV7M5W7</accession>
<evidence type="ECO:0000256" key="9">
    <source>
        <dbReference type="ARBA" id="ARBA00023237"/>
    </source>
</evidence>
<evidence type="ECO:0000256" key="10">
    <source>
        <dbReference type="SAM" id="MobiDB-lite"/>
    </source>
</evidence>
<dbReference type="EMBL" id="JBHRUH010000050">
    <property type="protein sequence ID" value="MFC3294306.1"/>
    <property type="molecule type" value="Genomic_DNA"/>
</dbReference>
<keyword evidence="4" id="KW-1134">Transmembrane beta strand</keyword>
<dbReference type="Pfam" id="PF02264">
    <property type="entry name" value="LamB"/>
    <property type="match status" value="1"/>
</dbReference>
<dbReference type="InterPro" id="IPR003192">
    <property type="entry name" value="Porin_LamB"/>
</dbReference>
<dbReference type="SUPFAM" id="SSF57997">
    <property type="entry name" value="Tropomyosin"/>
    <property type="match status" value="1"/>
</dbReference>
<proteinExistence type="inferred from homology"/>
<comment type="similarity">
    <text evidence="2">Belongs to the porin LamB (TC 1.B.3) family.</text>
</comment>
<comment type="caution">
    <text evidence="11">The sequence shown here is derived from an EMBL/GenBank/DDBJ whole genome shotgun (WGS) entry which is preliminary data.</text>
</comment>
<keyword evidence="7" id="KW-0626">Porin</keyword>
<dbReference type="RefSeq" id="WP_019016906.1">
    <property type="nucleotide sequence ID" value="NZ_BMXD01000004.1"/>
</dbReference>
<name>A0ABV7M5W7_9GAMM</name>
<evidence type="ECO:0000256" key="5">
    <source>
        <dbReference type="ARBA" id="ARBA00022692"/>
    </source>
</evidence>
<evidence type="ECO:0000256" key="4">
    <source>
        <dbReference type="ARBA" id="ARBA00022452"/>
    </source>
</evidence>
<evidence type="ECO:0000256" key="3">
    <source>
        <dbReference type="ARBA" id="ARBA00022448"/>
    </source>
</evidence>
<evidence type="ECO:0000313" key="11">
    <source>
        <dbReference type="EMBL" id="MFC3294306.1"/>
    </source>
</evidence>
<dbReference type="InterPro" id="IPR036998">
    <property type="entry name" value="Porin_LamB_sf"/>
</dbReference>
<sequence length="498" mass="54889">MPNYLLNATIAAVSMGTMSLSQAQEASIEERLAALEERVAAAEARAEQAERRAEEAERQVAELQGSEDKDEATVEERLAKVERQVSGEEGFSYEAYARSGVLVDGDGNGTQGGPYVTPAGSVGGAVGRLGNEDDNYLEAILNYRQNYENGAKALYRVMIADGVETSNTWTAEESDLNVRQVYAEFSNLPTFTGAFEGTSIWAGKRFDRESFDIHWLDSDVVFLAGTGAGVYDIQLTDAWSSNFSLYGRDYGHVGAEGLSEEVESYIFTANNFIDNWQWMVSGLSANDNEVRTSGAADSGLHTMLAYHGNTFFGLREGEFKAAVLHGQGLGAEVKELGADGELNENAEATRVALYGTTYLAPRWRFAPALLAETSRDRYVEKDSYDWLTLNARIANELTQNFEMQYEISWQTMDLDPQGYLGRNAVSGDYTKLTVAPTFKPMVDGFLQRPELRLFATYADWDDELNSYVVPGSEEADGFGASGYSGSEWSFGVQMETWF</sequence>
<keyword evidence="6" id="KW-0406">Ion transport</keyword>
<dbReference type="Proteomes" id="UP001595640">
    <property type="component" value="Unassembled WGS sequence"/>
</dbReference>
<feature type="region of interest" description="Disordered" evidence="10">
    <location>
        <begin position="43"/>
        <end position="74"/>
    </location>
</feature>
<dbReference type="InterPro" id="IPR050286">
    <property type="entry name" value="G_neg_Bact_CarbUptk_Porin"/>
</dbReference>
<protein>
    <submittedName>
        <fullName evidence="11">Carbohydrate porin</fullName>
    </submittedName>
</protein>
<evidence type="ECO:0000256" key="6">
    <source>
        <dbReference type="ARBA" id="ARBA00023065"/>
    </source>
</evidence>
<evidence type="ECO:0000256" key="7">
    <source>
        <dbReference type="ARBA" id="ARBA00023114"/>
    </source>
</evidence>
<evidence type="ECO:0000313" key="12">
    <source>
        <dbReference type="Proteomes" id="UP001595640"/>
    </source>
</evidence>
<keyword evidence="3" id="KW-0813">Transport</keyword>
<keyword evidence="9" id="KW-0998">Cell outer membrane</keyword>
<dbReference type="Gene3D" id="2.40.170.10">
    <property type="entry name" value="Porin, LamB type"/>
    <property type="match status" value="1"/>
</dbReference>
<keyword evidence="8" id="KW-0472">Membrane</keyword>
<dbReference type="SUPFAM" id="SSF56935">
    <property type="entry name" value="Porins"/>
    <property type="match status" value="1"/>
</dbReference>
<reference evidence="12" key="1">
    <citation type="journal article" date="2019" name="Int. J. Syst. Evol. Microbiol.">
        <title>The Global Catalogue of Microorganisms (GCM) 10K type strain sequencing project: providing services to taxonomists for standard genome sequencing and annotation.</title>
        <authorList>
            <consortium name="The Broad Institute Genomics Platform"/>
            <consortium name="The Broad Institute Genome Sequencing Center for Infectious Disease"/>
            <person name="Wu L."/>
            <person name="Ma J."/>
        </authorList>
    </citation>
    <scope>NUCLEOTIDE SEQUENCE [LARGE SCALE GENOMIC DNA]</scope>
    <source>
        <strain evidence="12">KCTC 12847</strain>
    </source>
</reference>
<comment type="subcellular location">
    <subcellularLocation>
        <location evidence="1">Cell outer membrane</location>
        <topology evidence="1">Multi-pass membrane protein</topology>
    </subcellularLocation>
</comment>
<evidence type="ECO:0000256" key="2">
    <source>
        <dbReference type="ARBA" id="ARBA00007055"/>
    </source>
</evidence>
<keyword evidence="5" id="KW-0812">Transmembrane</keyword>
<gene>
    <name evidence="11" type="ORF">ACFOEI_19915</name>
</gene>
<evidence type="ECO:0000256" key="1">
    <source>
        <dbReference type="ARBA" id="ARBA00004571"/>
    </source>
</evidence>
<keyword evidence="12" id="KW-1185">Reference proteome</keyword>
<organism evidence="11 12">
    <name type="scientific">Modicisalibacter luteus</name>
    <dbReference type="NCBI Taxonomy" id="453962"/>
    <lineage>
        <taxon>Bacteria</taxon>
        <taxon>Pseudomonadati</taxon>
        <taxon>Pseudomonadota</taxon>
        <taxon>Gammaproteobacteria</taxon>
        <taxon>Oceanospirillales</taxon>
        <taxon>Halomonadaceae</taxon>
        <taxon>Modicisalibacter</taxon>
    </lineage>
</organism>
<dbReference type="PANTHER" id="PTHR38762:SF1">
    <property type="entry name" value="CRYPTIC OUTER MEMBRANE PORIN BGLH-RELATED"/>
    <property type="match status" value="1"/>
</dbReference>
<feature type="compositionally biased region" description="Basic and acidic residues" evidence="10">
    <location>
        <begin position="43"/>
        <end position="60"/>
    </location>
</feature>
<dbReference type="CDD" id="cd01346">
    <property type="entry name" value="Maltoporin-like"/>
    <property type="match status" value="1"/>
</dbReference>